<feature type="compositionally biased region" description="Polar residues" evidence="1">
    <location>
        <begin position="324"/>
        <end position="339"/>
    </location>
</feature>
<dbReference type="AlphaFoldDB" id="A0A914HYC0"/>
<feature type="compositionally biased region" description="Polar residues" evidence="1">
    <location>
        <begin position="252"/>
        <end position="261"/>
    </location>
</feature>
<evidence type="ECO:0000313" key="2">
    <source>
        <dbReference type="Proteomes" id="UP000887572"/>
    </source>
</evidence>
<feature type="region of interest" description="Disordered" evidence="1">
    <location>
        <begin position="106"/>
        <end position="155"/>
    </location>
</feature>
<feature type="compositionally biased region" description="Basic and acidic residues" evidence="1">
    <location>
        <begin position="134"/>
        <end position="155"/>
    </location>
</feature>
<keyword evidence="2" id="KW-1185">Reference proteome</keyword>
<evidence type="ECO:0000256" key="1">
    <source>
        <dbReference type="SAM" id="MobiDB-lite"/>
    </source>
</evidence>
<proteinExistence type="predicted"/>
<reference evidence="3" key="1">
    <citation type="submission" date="2022-11" db="UniProtKB">
        <authorList>
            <consortium name="WormBaseParasite"/>
        </authorList>
    </citation>
    <scope>IDENTIFICATION</scope>
</reference>
<feature type="region of interest" description="Disordered" evidence="1">
    <location>
        <begin position="249"/>
        <end position="278"/>
    </location>
</feature>
<organism evidence="2 3">
    <name type="scientific">Globodera rostochiensis</name>
    <name type="common">Golden nematode worm</name>
    <name type="synonym">Heterodera rostochiensis</name>
    <dbReference type="NCBI Taxonomy" id="31243"/>
    <lineage>
        <taxon>Eukaryota</taxon>
        <taxon>Metazoa</taxon>
        <taxon>Ecdysozoa</taxon>
        <taxon>Nematoda</taxon>
        <taxon>Chromadorea</taxon>
        <taxon>Rhabditida</taxon>
        <taxon>Tylenchina</taxon>
        <taxon>Tylenchomorpha</taxon>
        <taxon>Tylenchoidea</taxon>
        <taxon>Heteroderidae</taxon>
        <taxon>Heteroderinae</taxon>
        <taxon>Globodera</taxon>
    </lineage>
</organism>
<dbReference type="Proteomes" id="UP000887572">
    <property type="component" value="Unplaced"/>
</dbReference>
<dbReference type="WBParaSite" id="Gr19_v10_g5235.t1">
    <property type="protein sequence ID" value="Gr19_v10_g5235.t1"/>
    <property type="gene ID" value="Gr19_v10_g5235"/>
</dbReference>
<sequence>MASSESCLVARAIPLRTSVENDAIGVADSLAAHLDALSLGLKQNKNGTDKKAVGERKKMREEANISPADHLALQSFRSSALARKTNTTARLTRDCRKLFADLMMGEDKEKQPKTEKNEAKPKGVGVVKEVQQANREEKKAHGEGRERLGGEKGEESVELLARGPIRVPPTMARGGSSVFHPYSSVSAHPNVLTAPNDLASPSVSFNATALQSTVFDQSSYNSMASVGYGYSYDCGLPSNWSCGGGSAGRDSLFSSPSSTPDTALVMSPGDRSEKSELPDDLSDFILEYSRRYSPSLSRKYSLGSQGAAGESPASNASSEEDQLCLSSGNSPLCAPQSSPAAPRGAIANVKHSPPFGGTSGKLNGVLPIVSSRDERTRPSKERLRAMIRSEDMDDAWAWTCKCIQRHPMALNFQDGDGDTLLHIVMAHLDYGKIYALVEQMLKSEVSPQKPLLFDVPNRMRETPYKFYLSTKTIQITGG</sequence>
<protein>
    <submittedName>
        <fullName evidence="3">Uncharacterized protein</fullName>
    </submittedName>
</protein>
<evidence type="ECO:0000313" key="3">
    <source>
        <dbReference type="WBParaSite" id="Gr19_v10_g5235.t1"/>
    </source>
</evidence>
<accession>A0A914HYC0</accession>
<feature type="compositionally biased region" description="Basic and acidic residues" evidence="1">
    <location>
        <begin position="106"/>
        <end position="121"/>
    </location>
</feature>
<feature type="region of interest" description="Disordered" evidence="1">
    <location>
        <begin position="297"/>
        <end position="345"/>
    </location>
</feature>
<name>A0A914HYC0_GLORO</name>